<dbReference type="PANTHER" id="PTHR33446">
    <property type="entry name" value="PROTEIN TONB-RELATED"/>
    <property type="match status" value="1"/>
</dbReference>
<organism evidence="11 12">
    <name type="scientific">Candidatus Cryptobacteroides intestinavium</name>
    <dbReference type="NCBI Taxonomy" id="2840766"/>
    <lineage>
        <taxon>Bacteria</taxon>
        <taxon>Pseudomonadati</taxon>
        <taxon>Bacteroidota</taxon>
        <taxon>Bacteroidia</taxon>
        <taxon>Bacteroidales</taxon>
        <taxon>Candidatus Cryptobacteroides</taxon>
    </lineage>
</organism>
<dbReference type="Gene3D" id="3.30.1150.10">
    <property type="match status" value="1"/>
</dbReference>
<keyword evidence="5" id="KW-0997">Cell inner membrane</keyword>
<dbReference type="Gene3D" id="2.20.110.10">
    <property type="entry name" value="Histone H3 K4-specific methyltransferase SET7/9 N-terminal domain"/>
    <property type="match status" value="1"/>
</dbReference>
<dbReference type="InterPro" id="IPR037682">
    <property type="entry name" value="TonB_C"/>
</dbReference>
<dbReference type="SUPFAM" id="SSF82185">
    <property type="entry name" value="Histone H3 K4-specific methyltransferase SET7/9 N-terminal domain"/>
    <property type="match status" value="1"/>
</dbReference>
<gene>
    <name evidence="11" type="ORF">IAC06_00060</name>
</gene>
<dbReference type="GO" id="GO:0015031">
    <property type="term" value="P:protein transport"/>
    <property type="evidence" value="ECO:0007669"/>
    <property type="project" value="UniProtKB-KW"/>
</dbReference>
<dbReference type="GO" id="GO:0031992">
    <property type="term" value="F:energy transducer activity"/>
    <property type="evidence" value="ECO:0007669"/>
    <property type="project" value="TreeGrafter"/>
</dbReference>
<evidence type="ECO:0000256" key="7">
    <source>
        <dbReference type="ARBA" id="ARBA00022927"/>
    </source>
</evidence>
<dbReference type="AlphaFoldDB" id="A0A9D9EPI1"/>
<reference evidence="11" key="1">
    <citation type="submission" date="2020-10" db="EMBL/GenBank/DDBJ databases">
        <authorList>
            <person name="Gilroy R."/>
        </authorList>
    </citation>
    <scope>NUCLEOTIDE SEQUENCE</scope>
    <source>
        <strain evidence="11">B1-20833</strain>
    </source>
</reference>
<protein>
    <submittedName>
        <fullName evidence="11">TonB family protein</fullName>
    </submittedName>
</protein>
<keyword evidence="7" id="KW-0653">Protein transport</keyword>
<dbReference type="GO" id="GO:0055085">
    <property type="term" value="P:transmembrane transport"/>
    <property type="evidence" value="ECO:0007669"/>
    <property type="project" value="InterPro"/>
</dbReference>
<comment type="similarity">
    <text evidence="2">Belongs to the TonB family.</text>
</comment>
<evidence type="ECO:0000313" key="12">
    <source>
        <dbReference type="Proteomes" id="UP000823661"/>
    </source>
</evidence>
<dbReference type="EMBL" id="JADIMI010000002">
    <property type="protein sequence ID" value="MBO8451264.1"/>
    <property type="molecule type" value="Genomic_DNA"/>
</dbReference>
<dbReference type="NCBIfam" id="TIGR01352">
    <property type="entry name" value="tonB_Cterm"/>
    <property type="match status" value="1"/>
</dbReference>
<dbReference type="PANTHER" id="PTHR33446:SF2">
    <property type="entry name" value="PROTEIN TONB"/>
    <property type="match status" value="1"/>
</dbReference>
<name>A0A9D9EPI1_9BACT</name>
<evidence type="ECO:0000256" key="1">
    <source>
        <dbReference type="ARBA" id="ARBA00004383"/>
    </source>
</evidence>
<dbReference type="SUPFAM" id="SSF74653">
    <property type="entry name" value="TolA/TonB C-terminal domain"/>
    <property type="match status" value="1"/>
</dbReference>
<dbReference type="GO" id="GO:0098797">
    <property type="term" value="C:plasma membrane protein complex"/>
    <property type="evidence" value="ECO:0007669"/>
    <property type="project" value="TreeGrafter"/>
</dbReference>
<evidence type="ECO:0000256" key="5">
    <source>
        <dbReference type="ARBA" id="ARBA00022519"/>
    </source>
</evidence>
<sequence>MHYLLDGSIYTGEFSAGRHCGTGRFFSDSGKILSGEFRDDYANGQDTLWYPDGSVYVGECRYGRPVPVGSPGYGRLYRGAHVPRYLADAKPEYSGPDLTEEQRSFLEKAGRQYRKLVKNDHPPRFQGKDANAFAKWVTARLEYPASEPRDGQSRVVRVKFRVAEDGSVSDVEVVESPGDAFSREVVRVVLSSPLWSPGIYEGRKVGTTYVFPVVFR</sequence>
<evidence type="ECO:0000256" key="2">
    <source>
        <dbReference type="ARBA" id="ARBA00006555"/>
    </source>
</evidence>
<dbReference type="Pfam" id="PF03544">
    <property type="entry name" value="TonB_C"/>
    <property type="match status" value="1"/>
</dbReference>
<evidence type="ECO:0000259" key="10">
    <source>
        <dbReference type="PROSITE" id="PS52015"/>
    </source>
</evidence>
<evidence type="ECO:0000256" key="4">
    <source>
        <dbReference type="ARBA" id="ARBA00022475"/>
    </source>
</evidence>
<evidence type="ECO:0000256" key="6">
    <source>
        <dbReference type="ARBA" id="ARBA00022692"/>
    </source>
</evidence>
<feature type="domain" description="TonB C-terminal" evidence="10">
    <location>
        <begin position="128"/>
        <end position="216"/>
    </location>
</feature>
<dbReference type="PROSITE" id="PS52015">
    <property type="entry name" value="TONB_CTD"/>
    <property type="match status" value="1"/>
</dbReference>
<evidence type="ECO:0000313" key="11">
    <source>
        <dbReference type="EMBL" id="MBO8451264.1"/>
    </source>
</evidence>
<keyword evidence="6" id="KW-0812">Transmembrane</keyword>
<evidence type="ECO:0000256" key="8">
    <source>
        <dbReference type="ARBA" id="ARBA00022989"/>
    </source>
</evidence>
<keyword evidence="3" id="KW-0813">Transport</keyword>
<proteinExistence type="inferred from homology"/>
<dbReference type="InterPro" id="IPR051045">
    <property type="entry name" value="TonB-dependent_transducer"/>
</dbReference>
<keyword evidence="4" id="KW-1003">Cell membrane</keyword>
<keyword evidence="8" id="KW-1133">Transmembrane helix</keyword>
<reference evidence="11" key="2">
    <citation type="journal article" date="2021" name="PeerJ">
        <title>Extensive microbial diversity within the chicken gut microbiome revealed by metagenomics and culture.</title>
        <authorList>
            <person name="Gilroy R."/>
            <person name="Ravi A."/>
            <person name="Getino M."/>
            <person name="Pursley I."/>
            <person name="Horton D.L."/>
            <person name="Alikhan N.F."/>
            <person name="Baker D."/>
            <person name="Gharbi K."/>
            <person name="Hall N."/>
            <person name="Watson M."/>
            <person name="Adriaenssens E.M."/>
            <person name="Foster-Nyarko E."/>
            <person name="Jarju S."/>
            <person name="Secka A."/>
            <person name="Antonio M."/>
            <person name="Oren A."/>
            <person name="Chaudhuri R.R."/>
            <person name="La Ragione R."/>
            <person name="Hildebrand F."/>
            <person name="Pallen M.J."/>
        </authorList>
    </citation>
    <scope>NUCLEOTIDE SEQUENCE</scope>
    <source>
        <strain evidence="11">B1-20833</strain>
    </source>
</reference>
<evidence type="ECO:0000256" key="3">
    <source>
        <dbReference type="ARBA" id="ARBA00022448"/>
    </source>
</evidence>
<dbReference type="InterPro" id="IPR006260">
    <property type="entry name" value="TonB/TolA_C"/>
</dbReference>
<dbReference type="Proteomes" id="UP000823661">
    <property type="component" value="Unassembled WGS sequence"/>
</dbReference>
<keyword evidence="9" id="KW-0472">Membrane</keyword>
<comment type="subcellular location">
    <subcellularLocation>
        <location evidence="1">Cell inner membrane</location>
        <topology evidence="1">Single-pass membrane protein</topology>
        <orientation evidence="1">Periplasmic side</orientation>
    </subcellularLocation>
</comment>
<comment type="caution">
    <text evidence="11">The sequence shown here is derived from an EMBL/GenBank/DDBJ whole genome shotgun (WGS) entry which is preliminary data.</text>
</comment>
<evidence type="ECO:0000256" key="9">
    <source>
        <dbReference type="ARBA" id="ARBA00023136"/>
    </source>
</evidence>
<accession>A0A9D9EPI1</accession>